<dbReference type="InterPro" id="IPR036388">
    <property type="entry name" value="WH-like_DNA-bd_sf"/>
</dbReference>
<dbReference type="InterPro" id="IPR014757">
    <property type="entry name" value="Tscrpt_reg_IclR_C"/>
</dbReference>
<keyword evidence="3" id="KW-0804">Transcription</keyword>
<evidence type="ECO:0000313" key="6">
    <source>
        <dbReference type="EMBL" id="MDT0353185.1"/>
    </source>
</evidence>
<evidence type="ECO:0000259" key="4">
    <source>
        <dbReference type="PROSITE" id="PS51077"/>
    </source>
</evidence>
<dbReference type="EMBL" id="JAVREJ010000027">
    <property type="protein sequence ID" value="MDT0353185.1"/>
    <property type="molecule type" value="Genomic_DNA"/>
</dbReference>
<dbReference type="SMART" id="SM00346">
    <property type="entry name" value="HTH_ICLR"/>
    <property type="match status" value="1"/>
</dbReference>
<sequence>MATQTGSQAVERASALLGLIVESGTPRTFSSLVDETGLAKSTTSRLLQALERSRLVHRDRAGAFRPGALFSLHAARPSALHDLSELARPTMEHLSDLSRETVNLAVPRGGALVMIDQVDSRYLVGAVNWIGVDVPAHCTALGKVLYAFGALALPLGNLERRTAHSPVDRAQFDHALVEVRRRGWAASLDELELGLTAVSAPVRTVDGTVVAAVSVSGPTNRINEYGITRLGDLLVAELRGLSALLGHQPRPEGRLALKEGLGMKEGSV</sequence>
<dbReference type="PROSITE" id="PS51077">
    <property type="entry name" value="HTH_ICLR"/>
    <property type="match status" value="1"/>
</dbReference>
<keyword evidence="2" id="KW-0238">DNA-binding</keyword>
<keyword evidence="7" id="KW-1185">Reference proteome</keyword>
<dbReference type="SUPFAM" id="SSF46785">
    <property type="entry name" value="Winged helix' DNA-binding domain"/>
    <property type="match status" value="1"/>
</dbReference>
<organism evidence="6 7">
    <name type="scientific">Pseudonocardia charpentierae</name>
    <dbReference type="NCBI Taxonomy" id="3075545"/>
    <lineage>
        <taxon>Bacteria</taxon>
        <taxon>Bacillati</taxon>
        <taxon>Actinomycetota</taxon>
        <taxon>Actinomycetes</taxon>
        <taxon>Pseudonocardiales</taxon>
        <taxon>Pseudonocardiaceae</taxon>
        <taxon>Pseudonocardia</taxon>
    </lineage>
</organism>
<evidence type="ECO:0000259" key="5">
    <source>
        <dbReference type="PROSITE" id="PS51078"/>
    </source>
</evidence>
<feature type="domain" description="HTH iclR-type" evidence="4">
    <location>
        <begin position="7"/>
        <end position="68"/>
    </location>
</feature>
<dbReference type="PROSITE" id="PS51078">
    <property type="entry name" value="ICLR_ED"/>
    <property type="match status" value="1"/>
</dbReference>
<comment type="caution">
    <text evidence="6">The sequence shown here is derived from an EMBL/GenBank/DDBJ whole genome shotgun (WGS) entry which is preliminary data.</text>
</comment>
<protein>
    <submittedName>
        <fullName evidence="6">IclR family transcriptional regulator</fullName>
    </submittedName>
</protein>
<evidence type="ECO:0000256" key="1">
    <source>
        <dbReference type="ARBA" id="ARBA00023015"/>
    </source>
</evidence>
<dbReference type="Proteomes" id="UP001183202">
    <property type="component" value="Unassembled WGS sequence"/>
</dbReference>
<dbReference type="InterPro" id="IPR005471">
    <property type="entry name" value="Tscrpt_reg_IclR_N"/>
</dbReference>
<dbReference type="Pfam" id="PF01614">
    <property type="entry name" value="IclR_C"/>
    <property type="match status" value="1"/>
</dbReference>
<proteinExistence type="predicted"/>
<evidence type="ECO:0000313" key="7">
    <source>
        <dbReference type="Proteomes" id="UP001183202"/>
    </source>
</evidence>
<gene>
    <name evidence="6" type="ORF">RM445_27100</name>
</gene>
<dbReference type="Gene3D" id="3.30.450.40">
    <property type="match status" value="1"/>
</dbReference>
<dbReference type="SUPFAM" id="SSF55781">
    <property type="entry name" value="GAF domain-like"/>
    <property type="match status" value="1"/>
</dbReference>
<dbReference type="InterPro" id="IPR036390">
    <property type="entry name" value="WH_DNA-bd_sf"/>
</dbReference>
<dbReference type="PANTHER" id="PTHR30136:SF35">
    <property type="entry name" value="HTH-TYPE TRANSCRIPTIONAL REGULATOR RV1719"/>
    <property type="match status" value="1"/>
</dbReference>
<keyword evidence="1" id="KW-0805">Transcription regulation</keyword>
<evidence type="ECO:0000256" key="2">
    <source>
        <dbReference type="ARBA" id="ARBA00023125"/>
    </source>
</evidence>
<dbReference type="RefSeq" id="WP_311559701.1">
    <property type="nucleotide sequence ID" value="NZ_JAVREJ010000027.1"/>
</dbReference>
<dbReference type="PANTHER" id="PTHR30136">
    <property type="entry name" value="HELIX-TURN-HELIX TRANSCRIPTIONAL REGULATOR, ICLR FAMILY"/>
    <property type="match status" value="1"/>
</dbReference>
<dbReference type="InterPro" id="IPR029016">
    <property type="entry name" value="GAF-like_dom_sf"/>
</dbReference>
<reference evidence="7" key="1">
    <citation type="submission" date="2023-07" db="EMBL/GenBank/DDBJ databases">
        <title>30 novel species of actinomycetes from the DSMZ collection.</title>
        <authorList>
            <person name="Nouioui I."/>
        </authorList>
    </citation>
    <scope>NUCLEOTIDE SEQUENCE [LARGE SCALE GENOMIC DNA]</scope>
    <source>
        <strain evidence="7">DSM 45834</strain>
    </source>
</reference>
<evidence type="ECO:0000256" key="3">
    <source>
        <dbReference type="ARBA" id="ARBA00023163"/>
    </source>
</evidence>
<dbReference type="Pfam" id="PF09339">
    <property type="entry name" value="HTH_IclR"/>
    <property type="match status" value="1"/>
</dbReference>
<feature type="domain" description="IclR-ED" evidence="5">
    <location>
        <begin position="68"/>
        <end position="247"/>
    </location>
</feature>
<accession>A0ABU2NHJ6</accession>
<name>A0ABU2NHJ6_9PSEU</name>
<dbReference type="Gene3D" id="1.10.10.10">
    <property type="entry name" value="Winged helix-like DNA-binding domain superfamily/Winged helix DNA-binding domain"/>
    <property type="match status" value="1"/>
</dbReference>
<dbReference type="InterPro" id="IPR050707">
    <property type="entry name" value="HTH_MetabolicPath_Reg"/>
</dbReference>